<organism evidence="3">
    <name type="scientific">Thermococcus litoralis</name>
    <dbReference type="NCBI Taxonomy" id="2265"/>
    <lineage>
        <taxon>Archaea</taxon>
        <taxon>Methanobacteriati</taxon>
        <taxon>Methanobacteriota</taxon>
        <taxon>Thermococci</taxon>
        <taxon>Thermococcales</taxon>
        <taxon>Thermococcaceae</taxon>
        <taxon>Thermococcus</taxon>
    </lineage>
</organism>
<dbReference type="PANTHER" id="PTHR37953:SF1">
    <property type="entry name" value="UPF0127 PROTEIN MJ1496"/>
    <property type="match status" value="1"/>
</dbReference>
<proteinExistence type="inferred from homology"/>
<evidence type="ECO:0000256" key="2">
    <source>
        <dbReference type="HAMAP-Rule" id="MF_00263"/>
    </source>
</evidence>
<dbReference type="InterPro" id="IPR038695">
    <property type="entry name" value="Saro_0823-like_sf"/>
</dbReference>
<name>A0A7C0Y1V2_THELI</name>
<sequence length="154" mass="17763">MLINKTKSKIWSGRVKVADTFFRRFRGLMLKPTIDYALVFVLPRETRINASIHMFFMLQSIDVIFLDSSREIVDLKRAHPWRIYMPRESAKYIIEAPLGVIDYLNAEIGDEVDWKVEEEKKAIPSPVEALNKLNIKSSNSTISLAEPKPKLKGK</sequence>
<accession>A0A7C0Y1V2</accession>
<comment type="similarity">
    <text evidence="1 2">Belongs to the UPF0127 family.</text>
</comment>
<dbReference type="AlphaFoldDB" id="A0A7C0Y1V2"/>
<reference evidence="3" key="1">
    <citation type="journal article" date="2020" name="mSystems">
        <title>Genome- and Community-Level Interaction Insights into Carbon Utilization and Element Cycling Functions of Hydrothermarchaeota in Hydrothermal Sediment.</title>
        <authorList>
            <person name="Zhou Z."/>
            <person name="Liu Y."/>
            <person name="Xu W."/>
            <person name="Pan J."/>
            <person name="Luo Z.H."/>
            <person name="Li M."/>
        </authorList>
    </citation>
    <scope>NUCLEOTIDE SEQUENCE [LARGE SCALE GENOMIC DNA]</scope>
    <source>
        <strain evidence="3">HyVt-151</strain>
    </source>
</reference>
<dbReference type="InterPro" id="IPR022906">
    <property type="entry name" value="UPF0127"/>
</dbReference>
<dbReference type="EMBL" id="DQYG01000202">
    <property type="protein sequence ID" value="HDD31894.1"/>
    <property type="molecule type" value="Genomic_DNA"/>
</dbReference>
<gene>
    <name evidence="3" type="ORF">ENF72_04700</name>
</gene>
<dbReference type="Proteomes" id="UP000886210">
    <property type="component" value="Unassembled WGS sequence"/>
</dbReference>
<dbReference type="NCBIfam" id="NF002996">
    <property type="entry name" value="PRK03760.1"/>
    <property type="match status" value="1"/>
</dbReference>
<comment type="caution">
    <text evidence="3">The sequence shown here is derived from an EMBL/GenBank/DDBJ whole genome shotgun (WGS) entry which is preliminary data.</text>
</comment>
<dbReference type="Pfam" id="PF02643">
    <property type="entry name" value="DUF192"/>
    <property type="match status" value="1"/>
</dbReference>
<dbReference type="PANTHER" id="PTHR37953">
    <property type="entry name" value="UPF0127 PROTEIN MJ1496"/>
    <property type="match status" value="1"/>
</dbReference>
<dbReference type="HAMAP" id="MF_00263">
    <property type="entry name" value="UPF0127"/>
    <property type="match status" value="1"/>
</dbReference>
<evidence type="ECO:0000256" key="1">
    <source>
        <dbReference type="ARBA" id="ARBA00010151"/>
    </source>
</evidence>
<dbReference type="Gene3D" id="2.60.120.1140">
    <property type="entry name" value="Protein of unknown function DUF192"/>
    <property type="match status" value="1"/>
</dbReference>
<protein>
    <recommendedName>
        <fullName evidence="2">UPF0127 protein ENF72_04700</fullName>
    </recommendedName>
</protein>
<evidence type="ECO:0000313" key="3">
    <source>
        <dbReference type="EMBL" id="HDD31894.1"/>
    </source>
</evidence>
<dbReference type="InterPro" id="IPR003795">
    <property type="entry name" value="DUF192"/>
</dbReference>